<dbReference type="GO" id="GO:0016787">
    <property type="term" value="F:hydrolase activity"/>
    <property type="evidence" value="ECO:0007669"/>
    <property type="project" value="UniProtKB-KW"/>
</dbReference>
<keyword evidence="5" id="KW-1185">Reference proteome</keyword>
<dbReference type="RefSeq" id="WP_340357588.1">
    <property type="nucleotide sequence ID" value="NZ_JBBKZU010000006.1"/>
</dbReference>
<dbReference type="InterPro" id="IPR039298">
    <property type="entry name" value="ACOT13"/>
</dbReference>
<dbReference type="InterPro" id="IPR006683">
    <property type="entry name" value="Thioestr_dom"/>
</dbReference>
<dbReference type="Pfam" id="PF03061">
    <property type="entry name" value="4HBT"/>
    <property type="match status" value="1"/>
</dbReference>
<dbReference type="Proteomes" id="UP001365846">
    <property type="component" value="Unassembled WGS sequence"/>
</dbReference>
<feature type="domain" description="Thioesterase" evidence="3">
    <location>
        <begin position="54"/>
        <end position="125"/>
    </location>
</feature>
<dbReference type="NCBIfam" id="TIGR00369">
    <property type="entry name" value="unchar_dom_1"/>
    <property type="match status" value="1"/>
</dbReference>
<gene>
    <name evidence="4" type="ORF">WKW77_14650</name>
</gene>
<proteinExistence type="inferred from homology"/>
<evidence type="ECO:0000259" key="3">
    <source>
        <dbReference type="Pfam" id="PF03061"/>
    </source>
</evidence>
<dbReference type="InterPro" id="IPR029069">
    <property type="entry name" value="HotDog_dom_sf"/>
</dbReference>
<dbReference type="PANTHER" id="PTHR21660:SF1">
    <property type="entry name" value="ACYL-COENZYME A THIOESTERASE 13"/>
    <property type="match status" value="1"/>
</dbReference>
<organism evidence="4 5">
    <name type="scientific">Variovorax ureilyticus</name>
    <dbReference type="NCBI Taxonomy" id="1836198"/>
    <lineage>
        <taxon>Bacteria</taxon>
        <taxon>Pseudomonadati</taxon>
        <taxon>Pseudomonadota</taxon>
        <taxon>Betaproteobacteria</taxon>
        <taxon>Burkholderiales</taxon>
        <taxon>Comamonadaceae</taxon>
        <taxon>Variovorax</taxon>
    </lineage>
</organism>
<dbReference type="CDD" id="cd03443">
    <property type="entry name" value="PaaI_thioesterase"/>
    <property type="match status" value="1"/>
</dbReference>
<protein>
    <submittedName>
        <fullName evidence="4">PaaI family thioesterase</fullName>
        <ecNumber evidence="4">3.1.2.-</ecNumber>
    </submittedName>
</protein>
<evidence type="ECO:0000256" key="1">
    <source>
        <dbReference type="ARBA" id="ARBA00008324"/>
    </source>
</evidence>
<dbReference type="PANTHER" id="PTHR21660">
    <property type="entry name" value="THIOESTERASE SUPERFAMILY MEMBER-RELATED"/>
    <property type="match status" value="1"/>
</dbReference>
<comment type="caution">
    <text evidence="4">The sequence shown here is derived from an EMBL/GenBank/DDBJ whole genome shotgun (WGS) entry which is preliminary data.</text>
</comment>
<keyword evidence="2 4" id="KW-0378">Hydrolase</keyword>
<evidence type="ECO:0000313" key="5">
    <source>
        <dbReference type="Proteomes" id="UP001365846"/>
    </source>
</evidence>
<dbReference type="EC" id="3.1.2.-" evidence="4"/>
<name>A0ABU8VFU6_9BURK</name>
<sequence>MNDDLDERIRSGKALSESMGNFHVTGWDPERKLLSAAFTVRREYCHTNGTIAQGGFITAWLDAAMAHAVMHESDHRQTVFSLEIKVSFYEKVGPGEGRTEARVIRRGKRVAFLEASLYNPQGKLAAEATSTGMLADL</sequence>
<dbReference type="InterPro" id="IPR003736">
    <property type="entry name" value="PAAI_dom"/>
</dbReference>
<accession>A0ABU8VFU6</accession>
<evidence type="ECO:0000256" key="2">
    <source>
        <dbReference type="ARBA" id="ARBA00022801"/>
    </source>
</evidence>
<evidence type="ECO:0000313" key="4">
    <source>
        <dbReference type="EMBL" id="MEJ8812321.1"/>
    </source>
</evidence>
<dbReference type="SUPFAM" id="SSF54637">
    <property type="entry name" value="Thioesterase/thiol ester dehydrase-isomerase"/>
    <property type="match status" value="1"/>
</dbReference>
<comment type="similarity">
    <text evidence="1">Belongs to the thioesterase PaaI family.</text>
</comment>
<dbReference type="EMBL" id="JBBKZU010000006">
    <property type="protein sequence ID" value="MEJ8812321.1"/>
    <property type="molecule type" value="Genomic_DNA"/>
</dbReference>
<dbReference type="Gene3D" id="3.10.129.10">
    <property type="entry name" value="Hotdog Thioesterase"/>
    <property type="match status" value="1"/>
</dbReference>
<reference evidence="4 5" key="1">
    <citation type="submission" date="2024-03" db="EMBL/GenBank/DDBJ databases">
        <title>Novel species of the genus Variovorax.</title>
        <authorList>
            <person name="Liu Q."/>
            <person name="Xin Y.-H."/>
        </authorList>
    </citation>
    <scope>NUCLEOTIDE SEQUENCE [LARGE SCALE GENOMIC DNA]</scope>
    <source>
        <strain evidence="4 5">KACC 18899</strain>
    </source>
</reference>